<evidence type="ECO:0000256" key="3">
    <source>
        <dbReference type="ARBA" id="ARBA00010763"/>
    </source>
</evidence>
<feature type="domain" description="MoaB/Mog" evidence="7">
    <location>
        <begin position="177"/>
        <end position="319"/>
    </location>
</feature>
<dbReference type="UniPathway" id="UPA00344"/>
<proteinExistence type="inferred from homology"/>
<comment type="caution">
    <text evidence="8">The sequence shown here is derived from an EMBL/GenBank/DDBJ whole genome shotgun (WGS) entry which is preliminary data.</text>
</comment>
<comment type="cofactor">
    <cofactor evidence="6">
        <name>Mg(2+)</name>
        <dbReference type="ChEBI" id="CHEBI:18420"/>
    </cofactor>
</comment>
<keyword evidence="6" id="KW-0500">Molybdenum</keyword>
<dbReference type="CDD" id="cd00887">
    <property type="entry name" value="MoeA"/>
    <property type="match status" value="1"/>
</dbReference>
<dbReference type="SUPFAM" id="SSF53218">
    <property type="entry name" value="Molybdenum cofactor biosynthesis proteins"/>
    <property type="match status" value="1"/>
</dbReference>
<dbReference type="GO" id="GO:0046872">
    <property type="term" value="F:metal ion binding"/>
    <property type="evidence" value="ECO:0007669"/>
    <property type="project" value="UniProtKB-UniRule"/>
</dbReference>
<dbReference type="Gene3D" id="2.40.340.10">
    <property type="entry name" value="MoeA, C-terminal, domain IV"/>
    <property type="match status" value="1"/>
</dbReference>
<evidence type="ECO:0000256" key="1">
    <source>
        <dbReference type="ARBA" id="ARBA00002901"/>
    </source>
</evidence>
<keyword evidence="6 8" id="KW-0808">Transferase</keyword>
<keyword evidence="6" id="KW-0479">Metal-binding</keyword>
<sequence length="404" mass="44029">MITVQEAEKLILDSIGSIETEEIALEKALGRCLRESVLADRSLPPFDRATMDGIAINSSSYNTGLRKFKICGTAAAGSPQEALSDLKSAMEIMTGAALPLHADCVVKIEDVEIKGGKALLPDGLKLDFHTAVHSQASDCKTGDELLSPNVKISAKEIAIAASVGKSKLLVSKTPKITIVSTGDELVSIDQIPESHQIRRSNDATLGAALESAGFQEVNLVHIPDDPEQIETELRQILSSCDALILAGGVSKGKFDYVPEILAKLGVSIRFQWVSQRPGKPMWYGQFSRDGSRLPVFALPGNPVSCFTCLRRYVVPALEKWLQMPASKPVYAKISHDMSFKQELTLFVPAMIESRPSGELWAKPLLFNTSGDFISVAKTDGFLELPRGRKVFPEGEAFVFYPWPR</sequence>
<dbReference type="GO" id="GO:0006777">
    <property type="term" value="P:Mo-molybdopterin cofactor biosynthetic process"/>
    <property type="evidence" value="ECO:0007669"/>
    <property type="project" value="UniProtKB-UniRule"/>
</dbReference>
<protein>
    <recommendedName>
        <fullName evidence="6">Molybdopterin molybdenumtransferase</fullName>
        <ecNumber evidence="6">2.10.1.1</ecNumber>
    </recommendedName>
</protein>
<dbReference type="PANTHER" id="PTHR10192:SF5">
    <property type="entry name" value="GEPHYRIN"/>
    <property type="match status" value="1"/>
</dbReference>
<evidence type="ECO:0000313" key="9">
    <source>
        <dbReference type="Proteomes" id="UP000526501"/>
    </source>
</evidence>
<comment type="function">
    <text evidence="1 6">Catalyzes the insertion of molybdate into adenylated molybdopterin with the concomitant release of AMP.</text>
</comment>
<comment type="similarity">
    <text evidence="3 6">Belongs to the MoeA family.</text>
</comment>
<keyword evidence="9" id="KW-1185">Reference proteome</keyword>
<dbReference type="Gene3D" id="2.170.190.11">
    <property type="entry name" value="Molybdopterin biosynthesis moea protein, domain 3"/>
    <property type="match status" value="1"/>
</dbReference>
<evidence type="ECO:0000256" key="2">
    <source>
        <dbReference type="ARBA" id="ARBA00005046"/>
    </source>
</evidence>
<accession>A0A7X1E934</accession>
<dbReference type="AlphaFoldDB" id="A0A7X1E934"/>
<evidence type="ECO:0000256" key="6">
    <source>
        <dbReference type="RuleBase" id="RU365090"/>
    </source>
</evidence>
<dbReference type="InterPro" id="IPR001453">
    <property type="entry name" value="MoaB/Mog_dom"/>
</dbReference>
<dbReference type="SMART" id="SM00852">
    <property type="entry name" value="MoCF_biosynth"/>
    <property type="match status" value="1"/>
</dbReference>
<dbReference type="InterPro" id="IPR038987">
    <property type="entry name" value="MoeA-like"/>
</dbReference>
<dbReference type="PANTHER" id="PTHR10192">
    <property type="entry name" value="MOLYBDOPTERIN BIOSYNTHESIS PROTEIN"/>
    <property type="match status" value="1"/>
</dbReference>
<evidence type="ECO:0000259" key="7">
    <source>
        <dbReference type="SMART" id="SM00852"/>
    </source>
</evidence>
<organism evidence="8 9">
    <name type="scientific">Pelagicoccus albus</name>
    <dbReference type="NCBI Taxonomy" id="415222"/>
    <lineage>
        <taxon>Bacteria</taxon>
        <taxon>Pseudomonadati</taxon>
        <taxon>Verrucomicrobiota</taxon>
        <taxon>Opitutia</taxon>
        <taxon>Puniceicoccales</taxon>
        <taxon>Pelagicoccaceae</taxon>
        <taxon>Pelagicoccus</taxon>
    </lineage>
</organism>
<dbReference type="GO" id="GO:0061599">
    <property type="term" value="F:molybdopterin molybdotransferase activity"/>
    <property type="evidence" value="ECO:0007669"/>
    <property type="project" value="UniProtKB-UniRule"/>
</dbReference>
<dbReference type="SUPFAM" id="SSF63867">
    <property type="entry name" value="MoeA C-terminal domain-like"/>
    <property type="match status" value="1"/>
</dbReference>
<name>A0A7X1E934_9BACT</name>
<evidence type="ECO:0000256" key="4">
    <source>
        <dbReference type="ARBA" id="ARBA00023150"/>
    </source>
</evidence>
<dbReference type="Proteomes" id="UP000526501">
    <property type="component" value="Unassembled WGS sequence"/>
</dbReference>
<dbReference type="InterPro" id="IPR036135">
    <property type="entry name" value="MoeA_linker/N_sf"/>
</dbReference>
<dbReference type="Pfam" id="PF03453">
    <property type="entry name" value="MoeA_N"/>
    <property type="match status" value="1"/>
</dbReference>
<keyword evidence="4 6" id="KW-0501">Molybdenum cofactor biosynthesis</keyword>
<dbReference type="SUPFAM" id="SSF63882">
    <property type="entry name" value="MoeA N-terminal region -like"/>
    <property type="match status" value="1"/>
</dbReference>
<evidence type="ECO:0000256" key="5">
    <source>
        <dbReference type="ARBA" id="ARBA00047317"/>
    </source>
</evidence>
<dbReference type="RefSeq" id="WP_185661244.1">
    <property type="nucleotide sequence ID" value="NZ_CAWPOO010000012.1"/>
</dbReference>
<dbReference type="InterPro" id="IPR036688">
    <property type="entry name" value="MoeA_C_domain_IV_sf"/>
</dbReference>
<reference evidence="8 9" key="1">
    <citation type="submission" date="2020-07" db="EMBL/GenBank/DDBJ databases">
        <authorList>
            <person name="Feng X."/>
        </authorList>
    </citation>
    <scope>NUCLEOTIDE SEQUENCE [LARGE SCALE GENOMIC DNA]</scope>
    <source>
        <strain evidence="8 9">JCM23202</strain>
    </source>
</reference>
<dbReference type="InterPro" id="IPR005110">
    <property type="entry name" value="MoeA_linker/N"/>
</dbReference>
<comment type="pathway">
    <text evidence="2 6">Cofactor biosynthesis; molybdopterin biosynthesis.</text>
</comment>
<gene>
    <name evidence="8" type="ORF">H5P27_15210</name>
</gene>
<dbReference type="InterPro" id="IPR036425">
    <property type="entry name" value="MoaB/Mog-like_dom_sf"/>
</dbReference>
<dbReference type="NCBIfam" id="TIGR00177">
    <property type="entry name" value="molyb_syn"/>
    <property type="match status" value="1"/>
</dbReference>
<dbReference type="InterPro" id="IPR005111">
    <property type="entry name" value="MoeA_C_domain_IV"/>
</dbReference>
<dbReference type="Gene3D" id="3.40.980.10">
    <property type="entry name" value="MoaB/Mog-like domain"/>
    <property type="match status" value="1"/>
</dbReference>
<comment type="catalytic activity">
    <reaction evidence="5">
        <text>adenylyl-molybdopterin + molybdate = Mo-molybdopterin + AMP + H(+)</text>
        <dbReference type="Rhea" id="RHEA:35047"/>
        <dbReference type="ChEBI" id="CHEBI:15378"/>
        <dbReference type="ChEBI" id="CHEBI:36264"/>
        <dbReference type="ChEBI" id="CHEBI:62727"/>
        <dbReference type="ChEBI" id="CHEBI:71302"/>
        <dbReference type="ChEBI" id="CHEBI:456215"/>
        <dbReference type="EC" id="2.10.1.1"/>
    </reaction>
</comment>
<dbReference type="GO" id="GO:0005829">
    <property type="term" value="C:cytosol"/>
    <property type="evidence" value="ECO:0007669"/>
    <property type="project" value="TreeGrafter"/>
</dbReference>
<dbReference type="EMBL" id="JACHVC010000012">
    <property type="protein sequence ID" value="MBC2607400.1"/>
    <property type="molecule type" value="Genomic_DNA"/>
</dbReference>
<dbReference type="Gene3D" id="3.90.105.10">
    <property type="entry name" value="Molybdopterin biosynthesis moea protein, domain 2"/>
    <property type="match status" value="1"/>
</dbReference>
<keyword evidence="6" id="KW-0460">Magnesium</keyword>
<dbReference type="EC" id="2.10.1.1" evidence="6"/>
<evidence type="ECO:0000313" key="8">
    <source>
        <dbReference type="EMBL" id="MBC2607400.1"/>
    </source>
</evidence>
<dbReference type="Pfam" id="PF03454">
    <property type="entry name" value="MoeA_C"/>
    <property type="match status" value="1"/>
</dbReference>
<dbReference type="Pfam" id="PF00994">
    <property type="entry name" value="MoCF_biosynth"/>
    <property type="match status" value="1"/>
</dbReference>